<keyword evidence="1" id="KW-0175">Coiled coil</keyword>
<dbReference type="AlphaFoldDB" id="A0A6C0BNB4"/>
<evidence type="ECO:0000313" key="2">
    <source>
        <dbReference type="EMBL" id="QHS93251.1"/>
    </source>
</evidence>
<sequence>MNYVVNKISTGVGTALSVAGVGTGIVATTFAGLYGVPAAVVGVSVAAPVACAYDIFLGSGALVAAATQEQLDTLKAENDERNEQLQESAAQLQETEKSNAELRRQVVQLSEQLVTLDETSADLMRQNEVREAQLRQSEQQIQEQEAQIKKLWEIHGNLRLALQGLAVAGDTFDQFGGILAEHSATLSEKIDHLADTTDKLDETAAVLTHLTQSLDRHIETDRALIHTRELLFE</sequence>
<name>A0A6C0BNB4_9ZZZZ</name>
<dbReference type="EMBL" id="MN739201">
    <property type="protein sequence ID" value="QHS93251.1"/>
    <property type="molecule type" value="Genomic_DNA"/>
</dbReference>
<protein>
    <submittedName>
        <fullName evidence="2">Uncharacterized protein</fullName>
    </submittedName>
</protein>
<feature type="coiled-coil region" evidence="1">
    <location>
        <begin position="64"/>
        <end position="154"/>
    </location>
</feature>
<accession>A0A6C0BNB4</accession>
<evidence type="ECO:0000256" key="1">
    <source>
        <dbReference type="SAM" id="Coils"/>
    </source>
</evidence>
<proteinExistence type="predicted"/>
<reference evidence="2" key="1">
    <citation type="journal article" date="2020" name="Nature">
        <title>Giant virus diversity and host interactions through global metagenomics.</title>
        <authorList>
            <person name="Schulz F."/>
            <person name="Roux S."/>
            <person name="Paez-Espino D."/>
            <person name="Jungbluth S."/>
            <person name="Walsh D.A."/>
            <person name="Denef V.J."/>
            <person name="McMahon K.D."/>
            <person name="Konstantinidis K.T."/>
            <person name="Eloe-Fadrosh E.A."/>
            <person name="Kyrpides N.C."/>
            <person name="Woyke T."/>
        </authorList>
    </citation>
    <scope>NUCLEOTIDE SEQUENCE</scope>
    <source>
        <strain evidence="2">GVMAG-M-3300017989-17</strain>
    </source>
</reference>
<organism evidence="2">
    <name type="scientific">viral metagenome</name>
    <dbReference type="NCBI Taxonomy" id="1070528"/>
    <lineage>
        <taxon>unclassified sequences</taxon>
        <taxon>metagenomes</taxon>
        <taxon>organismal metagenomes</taxon>
    </lineage>
</organism>